<reference evidence="2" key="1">
    <citation type="submission" date="2020-05" db="UniProtKB">
        <authorList>
            <consortium name="EnsemblMetazoa"/>
        </authorList>
    </citation>
    <scope>IDENTIFICATION</scope>
    <source>
        <strain evidence="2">MAF</strain>
    </source>
</reference>
<organism evidence="2 3">
    <name type="scientific">Anopheles merus</name>
    <name type="common">Mosquito</name>
    <dbReference type="NCBI Taxonomy" id="30066"/>
    <lineage>
        <taxon>Eukaryota</taxon>
        <taxon>Metazoa</taxon>
        <taxon>Ecdysozoa</taxon>
        <taxon>Arthropoda</taxon>
        <taxon>Hexapoda</taxon>
        <taxon>Insecta</taxon>
        <taxon>Pterygota</taxon>
        <taxon>Neoptera</taxon>
        <taxon>Endopterygota</taxon>
        <taxon>Diptera</taxon>
        <taxon>Nematocera</taxon>
        <taxon>Culicoidea</taxon>
        <taxon>Culicidae</taxon>
        <taxon>Anophelinae</taxon>
        <taxon>Anopheles</taxon>
    </lineage>
</organism>
<accession>A0A182V544</accession>
<proteinExistence type="predicted"/>
<evidence type="ECO:0000313" key="2">
    <source>
        <dbReference type="EnsemblMetazoa" id="AMEM009007-PA"/>
    </source>
</evidence>
<evidence type="ECO:0000313" key="3">
    <source>
        <dbReference type="Proteomes" id="UP000075903"/>
    </source>
</evidence>
<dbReference type="InterPro" id="IPR052943">
    <property type="entry name" value="TMTC_O-mannosyl-trnsfr"/>
</dbReference>
<dbReference type="PANTHER" id="PTHR44809">
    <property type="match status" value="1"/>
</dbReference>
<dbReference type="VEuPathDB" id="VectorBase:AMEM21_004076"/>
<keyword evidence="3" id="KW-1185">Reference proteome</keyword>
<dbReference type="AlphaFoldDB" id="A0A182V544"/>
<feature type="region of interest" description="Disordered" evidence="1">
    <location>
        <begin position="1"/>
        <end position="47"/>
    </location>
</feature>
<dbReference type="VEuPathDB" id="VectorBase:AMEM009007"/>
<dbReference type="Proteomes" id="UP000075903">
    <property type="component" value="Unassembled WGS sequence"/>
</dbReference>
<dbReference type="PANTHER" id="PTHR44809:SF1">
    <property type="entry name" value="PROTEIN O-MANNOSYL-TRANSFERASE TMTC1"/>
    <property type="match status" value="1"/>
</dbReference>
<evidence type="ECO:0000256" key="1">
    <source>
        <dbReference type="SAM" id="MobiDB-lite"/>
    </source>
</evidence>
<dbReference type="EnsemblMetazoa" id="AMEM009007-RA">
    <property type="protein sequence ID" value="AMEM009007-PA"/>
    <property type="gene ID" value="AMEM009007"/>
</dbReference>
<name>A0A182V544_ANOME</name>
<protein>
    <submittedName>
        <fullName evidence="2">Uncharacterized protein</fullName>
    </submittedName>
</protein>
<sequence>MKRRVTIVYNPVQPGTRHQHHTLHQPPSTSPPAPHQSSFQPTTLASSSAAPDHRSLCLSCMATSSSSPSAFRFMNGSSSPSPSPSPSSSASFPCQRCCSISSILKSSPASSPSPLSASEKAAQLEDALNNNHHHQHHKPSTDGCCASVAECTTGRRRASHPASDRGDEQRWCMYLLVGLIATLCYLNGIQGDFVHDDIPAITLNKDVLGTGPVAQVFRNDFWGTPMADLSSHKSYRPLTTLTFRGSVWANL</sequence>
<dbReference type="STRING" id="30066.A0A182V544"/>
<feature type="compositionally biased region" description="Polar residues" evidence="1">
    <location>
        <begin position="35"/>
        <end position="47"/>
    </location>
</feature>